<proteinExistence type="predicted"/>
<dbReference type="SUPFAM" id="SSF56747">
    <property type="entry name" value="Prim-pol domain"/>
    <property type="match status" value="1"/>
</dbReference>
<evidence type="ECO:0000313" key="1">
    <source>
        <dbReference type="EMBL" id="SDD30505.1"/>
    </source>
</evidence>
<dbReference type="RefSeq" id="WP_149797002.1">
    <property type="nucleotide sequence ID" value="NZ_FMYT01000049.1"/>
</dbReference>
<dbReference type="Proteomes" id="UP000324896">
    <property type="component" value="Unassembled WGS sequence"/>
</dbReference>
<evidence type="ECO:0000313" key="2">
    <source>
        <dbReference type="Proteomes" id="UP000324896"/>
    </source>
</evidence>
<reference evidence="1 2" key="1">
    <citation type="submission" date="2016-10" db="EMBL/GenBank/DDBJ databases">
        <authorList>
            <person name="Varghese N."/>
            <person name="Submissions S."/>
        </authorList>
    </citation>
    <scope>NUCLEOTIDE SEQUENCE [LARGE SCALE GENOMIC DNA]</scope>
    <source>
        <strain evidence="1 2">WG10</strain>
    </source>
</reference>
<accession>A0A1G6TQA3</accession>
<name>A0A1G6TQA3_9FIRM</name>
<organism evidence="1 2">
    <name type="scientific">Halanaerobium congolense</name>
    <dbReference type="NCBI Taxonomy" id="54121"/>
    <lineage>
        <taxon>Bacteria</taxon>
        <taxon>Bacillati</taxon>
        <taxon>Bacillota</taxon>
        <taxon>Clostridia</taxon>
        <taxon>Halanaerobiales</taxon>
        <taxon>Halanaerobiaceae</taxon>
        <taxon>Halanaerobium</taxon>
    </lineage>
</organism>
<sequence>MNLKDRGNEKIREFLLKLTPSKTRNNKKRDLSDSAIAFGNLVDNNQELKSLIGESFFGNHQMYTIEKIKNKNLKLVSDEVDQYYTPNYFLGKENSRKTAHTVSWLNALYVDIDGIKGVKDSHEALLVLYKACKKSGLELPDVVIKTSINPTVHLQALWLIDPFSVKTIYNFKRNQKYKKWWKTVNTGIAYSLEQADGRFNIDYKVSQDFSTYLRLPYTYHQKTGDLVEILDERITEKRHIFMDDWIQESTSRYTEAVKNNNFFLKPKKDNKNNDIKLINHPQFAAILEGVPENYRNKAHYGLIKAFKASGYTKEETLEELLKFNQKCKPPESERKIKTVLKSYDDGKGVNIGIVAEVANNSFADAEFEPDPKILRLFNIAKGILEYQKKNNNYEEIFNKLFHFIRAYKKAGHDHIPSQKELADILKLKYNTIRQYFNLIKKDLRKKSIYLNYNYKKKKYCFISMKKWIQNFVNKIKIYIIIFKIYKFSYNY</sequence>
<gene>
    <name evidence="1" type="ORF">SAMN04488597_1496</name>
</gene>
<protein>
    <submittedName>
        <fullName evidence="1">Uncharacterized protein</fullName>
    </submittedName>
</protein>
<dbReference type="EMBL" id="FMYT01000049">
    <property type="protein sequence ID" value="SDD30505.1"/>
    <property type="molecule type" value="Genomic_DNA"/>
</dbReference>
<dbReference type="AlphaFoldDB" id="A0A1G6TQA3"/>